<dbReference type="STRING" id="169427.SAMN05192548_10718"/>
<dbReference type="RefSeq" id="WP_083086638.1">
    <property type="nucleotide sequence ID" value="NZ_CADFGY010000025.1"/>
</dbReference>
<proteinExistence type="predicted"/>
<sequence length="359" mass="41125">MQLTRRRLEVPTGTSKADTFQFSSQRISVNPLTLLRSISLITASAQQAYPGSSSFERLRRLRFFCRSLLWWRPTVSWLGLCTQPPLAHLARHCPTMLERMHRPFLHGSFTAEQAFIVSAQHQAFTQASIPAIVNSLAAGHGHRVAKFEVESENWHVLIESLDRFQKEGDWTLSVRDIGGWRLVSCTFSLAHIGGRICRPRLLIGCVQGPDRSAGGQDLFRSLTRKWHGLRPKDLIVYLAQSLAFALEIRNVMIVCHEAHIYSSWRYRFGRNRIAADYGALSNQRDKRKVWKGWFVLGKPRCPHEATFRQTTSAPTRRQRRESLKASLHVQIGSAVARAREANCAQVKGQPCRHRRYRRH</sequence>
<accession>A0A1M6YJ54</accession>
<reference evidence="1 2" key="1">
    <citation type="submission" date="2016-11" db="EMBL/GenBank/DDBJ databases">
        <authorList>
            <person name="Jaros S."/>
            <person name="Januszkiewicz K."/>
            <person name="Wedrychowicz H."/>
        </authorList>
    </citation>
    <scope>NUCLEOTIDE SEQUENCE [LARGE SCALE GENOMIC DNA]</scope>
    <source>
        <strain evidence="1 2">LMG 20594</strain>
    </source>
</reference>
<dbReference type="PANTHER" id="PTHR38785">
    <property type="entry name" value="HOMOLOG OF VIRK"/>
    <property type="match status" value="1"/>
</dbReference>
<dbReference type="Proteomes" id="UP000184395">
    <property type="component" value="Unassembled WGS sequence"/>
</dbReference>
<dbReference type="Pfam" id="PF04393">
    <property type="entry name" value="DUF535"/>
    <property type="match status" value="1"/>
</dbReference>
<evidence type="ECO:0000313" key="2">
    <source>
        <dbReference type="Proteomes" id="UP000184395"/>
    </source>
</evidence>
<dbReference type="EMBL" id="FRAB01000071">
    <property type="protein sequence ID" value="SHL18085.1"/>
    <property type="molecule type" value="Genomic_DNA"/>
</dbReference>
<dbReference type="InterPro" id="IPR007488">
    <property type="entry name" value="DUF535"/>
</dbReference>
<gene>
    <name evidence="1" type="ORF">SAMN05192548_10718</name>
</gene>
<dbReference type="AlphaFoldDB" id="A0A1M6YJ54"/>
<evidence type="ECO:0000313" key="1">
    <source>
        <dbReference type="EMBL" id="SHL18085.1"/>
    </source>
</evidence>
<name>A0A1M6YJ54_9BURK</name>
<dbReference type="PANTHER" id="PTHR38785:SF1">
    <property type="entry name" value="HOMOLOG OF VIRK"/>
    <property type="match status" value="1"/>
</dbReference>
<dbReference type="GO" id="GO:0006974">
    <property type="term" value="P:DNA damage response"/>
    <property type="evidence" value="ECO:0007669"/>
    <property type="project" value="TreeGrafter"/>
</dbReference>
<protein>
    <submittedName>
        <fullName evidence="1">Uncharacterized protein</fullName>
    </submittedName>
</protein>
<organism evidence="1 2">
    <name type="scientific">Paraburkholderia terricola</name>
    <dbReference type="NCBI Taxonomy" id="169427"/>
    <lineage>
        <taxon>Bacteria</taxon>
        <taxon>Pseudomonadati</taxon>
        <taxon>Pseudomonadota</taxon>
        <taxon>Betaproteobacteria</taxon>
        <taxon>Burkholderiales</taxon>
        <taxon>Burkholderiaceae</taxon>
        <taxon>Paraburkholderia</taxon>
    </lineage>
</organism>